<organism evidence="1 2">
    <name type="scientific">Ilyodon furcidens</name>
    <name type="common">goldbreast splitfin</name>
    <dbReference type="NCBI Taxonomy" id="33524"/>
    <lineage>
        <taxon>Eukaryota</taxon>
        <taxon>Metazoa</taxon>
        <taxon>Chordata</taxon>
        <taxon>Craniata</taxon>
        <taxon>Vertebrata</taxon>
        <taxon>Euteleostomi</taxon>
        <taxon>Actinopterygii</taxon>
        <taxon>Neopterygii</taxon>
        <taxon>Teleostei</taxon>
        <taxon>Neoteleostei</taxon>
        <taxon>Acanthomorphata</taxon>
        <taxon>Ovalentaria</taxon>
        <taxon>Atherinomorphae</taxon>
        <taxon>Cyprinodontiformes</taxon>
        <taxon>Goodeidae</taxon>
        <taxon>Ilyodon</taxon>
    </lineage>
</organism>
<protein>
    <submittedName>
        <fullName evidence="1">Uncharacterized protein</fullName>
    </submittedName>
</protein>
<reference evidence="1 2" key="1">
    <citation type="submission" date="2021-06" db="EMBL/GenBank/DDBJ databases">
        <authorList>
            <person name="Palmer J.M."/>
        </authorList>
    </citation>
    <scope>NUCLEOTIDE SEQUENCE [LARGE SCALE GENOMIC DNA]</scope>
    <source>
        <strain evidence="2">if_2019</strain>
        <tissue evidence="1">Muscle</tissue>
    </source>
</reference>
<dbReference type="Proteomes" id="UP001482620">
    <property type="component" value="Unassembled WGS sequence"/>
</dbReference>
<accession>A0ABV0U6H6</accession>
<name>A0ABV0U6H6_9TELE</name>
<proteinExistence type="predicted"/>
<evidence type="ECO:0000313" key="2">
    <source>
        <dbReference type="Proteomes" id="UP001482620"/>
    </source>
</evidence>
<keyword evidence="2" id="KW-1185">Reference proteome</keyword>
<sequence>MYWISLARMRKCSPETEAVKKMDRFLQVRRWLLHQAEECNYLGLFFMSDSRMEPDMDWDLSLAKHVAPVCQHKERAESKCKALALMVCLLYISYLRQCDLDCD</sequence>
<dbReference type="EMBL" id="JAHRIQ010058163">
    <property type="protein sequence ID" value="MEQ2239423.1"/>
    <property type="molecule type" value="Genomic_DNA"/>
</dbReference>
<evidence type="ECO:0000313" key="1">
    <source>
        <dbReference type="EMBL" id="MEQ2239423.1"/>
    </source>
</evidence>
<gene>
    <name evidence="1" type="ORF">ILYODFUR_004336</name>
</gene>
<comment type="caution">
    <text evidence="1">The sequence shown here is derived from an EMBL/GenBank/DDBJ whole genome shotgun (WGS) entry which is preliminary data.</text>
</comment>